<reference evidence="1 2" key="1">
    <citation type="journal article" date="2019" name="Commun. Biol.">
        <title>The bagworm genome reveals a unique fibroin gene that provides high tensile strength.</title>
        <authorList>
            <person name="Kono N."/>
            <person name="Nakamura H."/>
            <person name="Ohtoshi R."/>
            <person name="Tomita M."/>
            <person name="Numata K."/>
            <person name="Arakawa K."/>
        </authorList>
    </citation>
    <scope>NUCLEOTIDE SEQUENCE [LARGE SCALE GENOMIC DNA]</scope>
</reference>
<keyword evidence="2" id="KW-1185">Reference proteome</keyword>
<protein>
    <submittedName>
        <fullName evidence="1">Uncharacterized protein</fullName>
    </submittedName>
</protein>
<proteinExistence type="predicted"/>
<sequence length="155" mass="17342">MCRSWRRDLLQRVSDGGAADRRGPPRADICIRRGRPPRVKCSRLGNHALLVYTRDRTTVRQQRGGRGRADRATRTADVIGNKMKFRRDLCGRPNARINALIYAECRQSASAHAPFRGHAVFADEAGPIATCGDRKSIHRSAPLPKRLDKGDAFQI</sequence>
<gene>
    <name evidence="1" type="ORF">EVAR_61821_1</name>
</gene>
<comment type="caution">
    <text evidence="1">The sequence shown here is derived from an EMBL/GenBank/DDBJ whole genome shotgun (WGS) entry which is preliminary data.</text>
</comment>
<dbReference type="EMBL" id="BGZK01001413">
    <property type="protein sequence ID" value="GBP79396.1"/>
    <property type="molecule type" value="Genomic_DNA"/>
</dbReference>
<evidence type="ECO:0000313" key="2">
    <source>
        <dbReference type="Proteomes" id="UP000299102"/>
    </source>
</evidence>
<accession>A0A4C1YSY5</accession>
<dbReference type="AlphaFoldDB" id="A0A4C1YSY5"/>
<name>A0A4C1YSY5_EUMVA</name>
<organism evidence="1 2">
    <name type="scientific">Eumeta variegata</name>
    <name type="common">Bagworm moth</name>
    <name type="synonym">Eumeta japonica</name>
    <dbReference type="NCBI Taxonomy" id="151549"/>
    <lineage>
        <taxon>Eukaryota</taxon>
        <taxon>Metazoa</taxon>
        <taxon>Ecdysozoa</taxon>
        <taxon>Arthropoda</taxon>
        <taxon>Hexapoda</taxon>
        <taxon>Insecta</taxon>
        <taxon>Pterygota</taxon>
        <taxon>Neoptera</taxon>
        <taxon>Endopterygota</taxon>
        <taxon>Lepidoptera</taxon>
        <taxon>Glossata</taxon>
        <taxon>Ditrysia</taxon>
        <taxon>Tineoidea</taxon>
        <taxon>Psychidae</taxon>
        <taxon>Oiketicinae</taxon>
        <taxon>Eumeta</taxon>
    </lineage>
</organism>
<evidence type="ECO:0000313" key="1">
    <source>
        <dbReference type="EMBL" id="GBP79396.1"/>
    </source>
</evidence>
<dbReference type="Proteomes" id="UP000299102">
    <property type="component" value="Unassembled WGS sequence"/>
</dbReference>